<protein>
    <submittedName>
        <fullName evidence="1">Uncharacterized protein</fullName>
    </submittedName>
</protein>
<evidence type="ECO:0000313" key="2">
    <source>
        <dbReference type="Proteomes" id="UP000005959"/>
    </source>
</evidence>
<proteinExistence type="predicted"/>
<comment type="caution">
    <text evidence="1">The sequence shown here is derived from an EMBL/GenBank/DDBJ whole genome shotgun (WGS) entry which is preliminary data.</text>
</comment>
<dbReference type="Proteomes" id="UP000005959">
    <property type="component" value="Unassembled WGS sequence"/>
</dbReference>
<gene>
    <name evidence="1" type="ORF">HMPREF0454_03760</name>
</gene>
<reference evidence="1 2" key="1">
    <citation type="submission" date="2011-08" db="EMBL/GenBank/DDBJ databases">
        <authorList>
            <person name="Weinstock G."/>
            <person name="Sodergren E."/>
            <person name="Clifton S."/>
            <person name="Fulton L."/>
            <person name="Fulton B."/>
            <person name="Courtney L."/>
            <person name="Fronick C."/>
            <person name="Harrison M."/>
            <person name="Strong C."/>
            <person name="Farmer C."/>
            <person name="Delahaunty K."/>
            <person name="Markovic C."/>
            <person name="Hall O."/>
            <person name="Minx P."/>
            <person name="Tomlinson C."/>
            <person name="Mitreva M."/>
            <person name="Hou S."/>
            <person name="Chen J."/>
            <person name="Wollam A."/>
            <person name="Pepin K.H."/>
            <person name="Johnson M."/>
            <person name="Bhonagiri V."/>
            <person name="Zhang X."/>
            <person name="Suruliraj S."/>
            <person name="Warren W."/>
            <person name="Chinwalla A."/>
            <person name="Mardis E.R."/>
            <person name="Wilson R.K."/>
        </authorList>
    </citation>
    <scope>NUCLEOTIDE SEQUENCE [LARGE SCALE GENOMIC DNA]</scope>
    <source>
        <strain evidence="1 2">ATCC 51873</strain>
    </source>
</reference>
<name>G9YAZ7_HAFAL</name>
<sequence>MVIKAGKEEQFRELDAKGGLIAPKKQRGENSPLCYLATAASNIVG</sequence>
<evidence type="ECO:0000313" key="1">
    <source>
        <dbReference type="EMBL" id="EHM39609.1"/>
    </source>
</evidence>
<organism evidence="1 2">
    <name type="scientific">Hafnia alvei ATCC 51873</name>
    <dbReference type="NCBI Taxonomy" id="1002364"/>
    <lineage>
        <taxon>Bacteria</taxon>
        <taxon>Pseudomonadati</taxon>
        <taxon>Pseudomonadota</taxon>
        <taxon>Gammaproteobacteria</taxon>
        <taxon>Enterobacterales</taxon>
        <taxon>Hafniaceae</taxon>
        <taxon>Hafnia</taxon>
    </lineage>
</organism>
<accession>G9YAZ7</accession>
<dbReference type="EMBL" id="AGCI01000091">
    <property type="protein sequence ID" value="EHM39609.1"/>
    <property type="molecule type" value="Genomic_DNA"/>
</dbReference>
<dbReference type="HOGENOM" id="CLU_3200475_0_0_6"/>
<dbReference type="AlphaFoldDB" id="G9YAZ7"/>